<name>A0A1H9YIY4_9BACI</name>
<dbReference type="EMBL" id="FOHJ01000001">
    <property type="protein sequence ID" value="SES68951.1"/>
    <property type="molecule type" value="Genomic_DNA"/>
</dbReference>
<evidence type="ECO:0000313" key="1">
    <source>
        <dbReference type="EMBL" id="SES68951.1"/>
    </source>
</evidence>
<accession>A0A1H9YIY4</accession>
<reference evidence="2" key="1">
    <citation type="submission" date="2016-10" db="EMBL/GenBank/DDBJ databases">
        <authorList>
            <person name="Varghese N."/>
            <person name="Submissions S."/>
        </authorList>
    </citation>
    <scope>NUCLEOTIDE SEQUENCE [LARGE SCALE GENOMIC DNA]</scope>
    <source>
        <strain evidence="2">CGMCC 1.3566</strain>
    </source>
</reference>
<sequence length="40" mass="4258">MANTKVAIIAANVGRFDAYKVFNVALAAAASDAERDLLYL</sequence>
<dbReference type="Proteomes" id="UP000199095">
    <property type="component" value="Unassembled WGS sequence"/>
</dbReference>
<evidence type="ECO:0000313" key="2">
    <source>
        <dbReference type="Proteomes" id="UP000199095"/>
    </source>
</evidence>
<dbReference type="AlphaFoldDB" id="A0A1H9YIY4"/>
<organism evidence="1 2">
    <name type="scientific">Salinibacillus kushneri</name>
    <dbReference type="NCBI Taxonomy" id="237682"/>
    <lineage>
        <taxon>Bacteria</taxon>
        <taxon>Bacillati</taxon>
        <taxon>Bacillota</taxon>
        <taxon>Bacilli</taxon>
        <taxon>Bacillales</taxon>
        <taxon>Bacillaceae</taxon>
        <taxon>Salinibacillus</taxon>
    </lineage>
</organism>
<protein>
    <submittedName>
        <fullName evidence="1">Uncharacterized protein</fullName>
    </submittedName>
</protein>
<gene>
    <name evidence="1" type="ORF">SAMN05421676_101182</name>
</gene>
<keyword evidence="2" id="KW-1185">Reference proteome</keyword>
<dbReference type="STRING" id="237682.SAMN05421676_101182"/>
<proteinExistence type="predicted"/>